<proteinExistence type="predicted"/>
<feature type="region of interest" description="Disordered" evidence="1">
    <location>
        <begin position="1"/>
        <end position="35"/>
    </location>
</feature>
<accession>A0ABP0NHW1</accession>
<gene>
    <name evidence="2" type="ORF">CCMP2556_LOCUS31149</name>
</gene>
<reference evidence="2 3" key="1">
    <citation type="submission" date="2024-02" db="EMBL/GenBank/DDBJ databases">
        <authorList>
            <person name="Chen Y."/>
            <person name="Shah S."/>
            <person name="Dougan E. K."/>
            <person name="Thang M."/>
            <person name="Chan C."/>
        </authorList>
    </citation>
    <scope>NUCLEOTIDE SEQUENCE [LARGE SCALE GENOMIC DNA]</scope>
</reference>
<dbReference type="Proteomes" id="UP001642484">
    <property type="component" value="Unassembled WGS sequence"/>
</dbReference>
<evidence type="ECO:0000313" key="2">
    <source>
        <dbReference type="EMBL" id="CAK9063370.1"/>
    </source>
</evidence>
<dbReference type="EMBL" id="CAXAMN010021784">
    <property type="protein sequence ID" value="CAK9063370.1"/>
    <property type="molecule type" value="Genomic_DNA"/>
</dbReference>
<evidence type="ECO:0000256" key="1">
    <source>
        <dbReference type="SAM" id="MobiDB-lite"/>
    </source>
</evidence>
<sequence length="170" mass="20019">MYRPPSRPKTAPANVNGHRFRERDKTKERQISSREFGVHYETEKQRVLRREAELHGLMLERDAWPPNQHAPLHLTPRDTRCNTTLKTRDTKLKPVVDTIGEYWVSEIRLPYSPGYPELRPKPNTTGLGTPREAFCAVKQGRFLVKESPRPIFVQEPWADRAHAEWWKDQR</sequence>
<feature type="compositionally biased region" description="Basic and acidic residues" evidence="1">
    <location>
        <begin position="19"/>
        <end position="35"/>
    </location>
</feature>
<keyword evidence="3" id="KW-1185">Reference proteome</keyword>
<evidence type="ECO:0000313" key="3">
    <source>
        <dbReference type="Proteomes" id="UP001642484"/>
    </source>
</evidence>
<name>A0ABP0NHW1_9DINO</name>
<organism evidence="2 3">
    <name type="scientific">Durusdinium trenchii</name>
    <dbReference type="NCBI Taxonomy" id="1381693"/>
    <lineage>
        <taxon>Eukaryota</taxon>
        <taxon>Sar</taxon>
        <taxon>Alveolata</taxon>
        <taxon>Dinophyceae</taxon>
        <taxon>Suessiales</taxon>
        <taxon>Symbiodiniaceae</taxon>
        <taxon>Durusdinium</taxon>
    </lineage>
</organism>
<protein>
    <submittedName>
        <fullName evidence="2">Uncharacterized protein</fullName>
    </submittedName>
</protein>
<comment type="caution">
    <text evidence="2">The sequence shown here is derived from an EMBL/GenBank/DDBJ whole genome shotgun (WGS) entry which is preliminary data.</text>
</comment>